<dbReference type="InterPro" id="IPR012674">
    <property type="entry name" value="Calycin"/>
</dbReference>
<keyword evidence="1" id="KW-0732">Signal</keyword>
<dbReference type="AlphaFoldDB" id="L7M9C7"/>
<protein>
    <submittedName>
        <fullName evidence="2">Putative group i salivary lipocalin</fullName>
    </submittedName>
</protein>
<reference evidence="2" key="2">
    <citation type="journal article" date="2015" name="J. Proteomics">
        <title>Sexual differences in the sialomes of the zebra tick, Rhipicephalus pulchellus.</title>
        <authorList>
            <person name="Tan A.W."/>
            <person name="Francischetti I.M."/>
            <person name="Slovak M."/>
            <person name="Kini R.M."/>
            <person name="Ribeiro J.M."/>
        </authorList>
    </citation>
    <scope>NUCLEOTIDE SEQUENCE</scope>
    <source>
        <tissue evidence="2">Salivary gland</tissue>
    </source>
</reference>
<dbReference type="EMBL" id="GACK01004404">
    <property type="protein sequence ID" value="JAA60630.1"/>
    <property type="molecule type" value="mRNA"/>
</dbReference>
<organism evidence="2">
    <name type="scientific">Rhipicephalus pulchellus</name>
    <name type="common">Yellow backed tick</name>
    <name type="synonym">Dermacentor pulchellus</name>
    <dbReference type="NCBI Taxonomy" id="72859"/>
    <lineage>
        <taxon>Eukaryota</taxon>
        <taxon>Metazoa</taxon>
        <taxon>Ecdysozoa</taxon>
        <taxon>Arthropoda</taxon>
        <taxon>Chelicerata</taxon>
        <taxon>Arachnida</taxon>
        <taxon>Acari</taxon>
        <taxon>Parasitiformes</taxon>
        <taxon>Ixodida</taxon>
        <taxon>Ixodoidea</taxon>
        <taxon>Ixodidae</taxon>
        <taxon>Rhipicephalinae</taxon>
        <taxon>Rhipicephalus</taxon>
        <taxon>Rhipicephalus</taxon>
    </lineage>
</organism>
<evidence type="ECO:0000313" key="2">
    <source>
        <dbReference type="EMBL" id="JAA60630.1"/>
    </source>
</evidence>
<evidence type="ECO:0000256" key="1">
    <source>
        <dbReference type="SAM" id="SignalP"/>
    </source>
</evidence>
<proteinExistence type="evidence at transcript level"/>
<reference evidence="2" key="1">
    <citation type="submission" date="2012-11" db="EMBL/GenBank/DDBJ databases">
        <authorList>
            <person name="Lucero-Rivera Y.E."/>
            <person name="Tovar-Ramirez D."/>
        </authorList>
    </citation>
    <scope>NUCLEOTIDE SEQUENCE</scope>
    <source>
        <tissue evidence="2">Salivary gland</tissue>
    </source>
</reference>
<sequence length="215" mass="24928">MFVEYKGMTGMLKITILALVLTATGKLRNAADAKAPPAPGCANETTAQNKFQLFWREHKKVWTVNSTVIFYNCEWEEANITESGLASITHFYTYNIETGRAAITHIDAYNMIKFNWTFHKSDMMLSKREDGVIKRRLVYQNKTCAVFWDEITRRDAKSKSKPFKKGRLYRLVVDDSSETEVSDECKKRYDKARGHLQSYMIYRQECKNNSTKSSQ</sequence>
<accession>L7M9C7</accession>
<feature type="chain" id="PRO_5003981383" evidence="1">
    <location>
        <begin position="34"/>
        <end position="215"/>
    </location>
</feature>
<name>L7M9C7_RHIPC</name>
<dbReference type="Gene3D" id="2.40.128.20">
    <property type="match status" value="1"/>
</dbReference>
<feature type="signal peptide" evidence="1">
    <location>
        <begin position="1"/>
        <end position="33"/>
    </location>
</feature>